<dbReference type="InterPro" id="IPR050706">
    <property type="entry name" value="Cyclic-di-GMP_PDE-like"/>
</dbReference>
<evidence type="ECO:0000259" key="4">
    <source>
        <dbReference type="PROSITE" id="PS50887"/>
    </source>
</evidence>
<name>A0ABU8E7L1_9ACTN</name>
<dbReference type="InterPro" id="IPR029016">
    <property type="entry name" value="GAF-like_dom_sf"/>
</dbReference>
<feature type="transmembrane region" description="Helical" evidence="2">
    <location>
        <begin position="86"/>
        <end position="112"/>
    </location>
</feature>
<dbReference type="InterPro" id="IPR043128">
    <property type="entry name" value="Rev_trsase/Diguanyl_cyclase"/>
</dbReference>
<evidence type="ECO:0000256" key="2">
    <source>
        <dbReference type="SAM" id="Phobius"/>
    </source>
</evidence>
<dbReference type="PANTHER" id="PTHR33121:SF70">
    <property type="entry name" value="SIGNALING PROTEIN YKOW"/>
    <property type="match status" value="1"/>
</dbReference>
<feature type="transmembrane region" description="Helical" evidence="2">
    <location>
        <begin position="21"/>
        <end position="41"/>
    </location>
</feature>
<evidence type="ECO:0000259" key="3">
    <source>
        <dbReference type="PROSITE" id="PS50883"/>
    </source>
</evidence>
<dbReference type="Pfam" id="PF01590">
    <property type="entry name" value="GAF"/>
    <property type="match status" value="1"/>
</dbReference>
<dbReference type="EMBL" id="JBAPLV010000009">
    <property type="protein sequence ID" value="MEI4278819.1"/>
    <property type="molecule type" value="Genomic_DNA"/>
</dbReference>
<accession>A0ABU8E7L1</accession>
<evidence type="ECO:0000313" key="6">
    <source>
        <dbReference type="Proteomes" id="UP001373496"/>
    </source>
</evidence>
<dbReference type="SMART" id="SM00052">
    <property type="entry name" value="EAL"/>
    <property type="match status" value="1"/>
</dbReference>
<keyword evidence="2" id="KW-1133">Transmembrane helix</keyword>
<dbReference type="CDD" id="cd01948">
    <property type="entry name" value="EAL"/>
    <property type="match status" value="1"/>
</dbReference>
<dbReference type="PANTHER" id="PTHR33121">
    <property type="entry name" value="CYCLIC DI-GMP PHOSPHODIESTERASE PDEF"/>
    <property type="match status" value="1"/>
</dbReference>
<dbReference type="Pfam" id="PF00990">
    <property type="entry name" value="GGDEF"/>
    <property type="match status" value="1"/>
</dbReference>
<gene>
    <name evidence="5" type="ORF">UXQ13_10110</name>
</gene>
<feature type="transmembrane region" description="Helical" evidence="2">
    <location>
        <begin position="201"/>
        <end position="227"/>
    </location>
</feature>
<keyword evidence="6" id="KW-1185">Reference proteome</keyword>
<protein>
    <submittedName>
        <fullName evidence="5">EAL domain-containing protein</fullName>
    </submittedName>
</protein>
<evidence type="ECO:0000313" key="5">
    <source>
        <dbReference type="EMBL" id="MEI4278819.1"/>
    </source>
</evidence>
<feature type="domain" description="GGDEF" evidence="4">
    <location>
        <begin position="446"/>
        <end position="577"/>
    </location>
</feature>
<dbReference type="NCBIfam" id="TIGR00254">
    <property type="entry name" value="GGDEF"/>
    <property type="match status" value="1"/>
</dbReference>
<dbReference type="Gene3D" id="3.30.450.40">
    <property type="match status" value="1"/>
</dbReference>
<dbReference type="SUPFAM" id="SSF55073">
    <property type="entry name" value="Nucleotide cyclase"/>
    <property type="match status" value="1"/>
</dbReference>
<dbReference type="Proteomes" id="UP001373496">
    <property type="component" value="Unassembled WGS sequence"/>
</dbReference>
<dbReference type="SUPFAM" id="SSF141868">
    <property type="entry name" value="EAL domain-like"/>
    <property type="match status" value="1"/>
</dbReference>
<proteinExistence type="predicted"/>
<organism evidence="5 6">
    <name type="scientific">Klenkia terrae</name>
    <dbReference type="NCBI Taxonomy" id="1052259"/>
    <lineage>
        <taxon>Bacteria</taxon>
        <taxon>Bacillati</taxon>
        <taxon>Actinomycetota</taxon>
        <taxon>Actinomycetes</taxon>
        <taxon>Geodermatophilales</taxon>
        <taxon>Geodermatophilaceae</taxon>
        <taxon>Klenkia</taxon>
    </lineage>
</organism>
<dbReference type="Gene3D" id="3.30.70.270">
    <property type="match status" value="1"/>
</dbReference>
<feature type="domain" description="EAL" evidence="3">
    <location>
        <begin position="586"/>
        <end position="839"/>
    </location>
</feature>
<dbReference type="SUPFAM" id="SSF55781">
    <property type="entry name" value="GAF domain-like"/>
    <property type="match status" value="1"/>
</dbReference>
<evidence type="ECO:0000256" key="1">
    <source>
        <dbReference type="SAM" id="MobiDB-lite"/>
    </source>
</evidence>
<comment type="caution">
    <text evidence="5">The sequence shown here is derived from an EMBL/GenBank/DDBJ whole genome shotgun (WGS) entry which is preliminary data.</text>
</comment>
<keyword evidence="2" id="KW-0812">Transmembrane</keyword>
<feature type="transmembrane region" description="Helical" evidence="2">
    <location>
        <begin position="156"/>
        <end position="181"/>
    </location>
</feature>
<reference evidence="5 6" key="1">
    <citation type="submission" date="2024-03" db="EMBL/GenBank/DDBJ databases">
        <title>Draft genome sequence of Klenkia terrae.</title>
        <authorList>
            <person name="Duangmal K."/>
            <person name="Chantavorakit T."/>
        </authorList>
    </citation>
    <scope>NUCLEOTIDE SEQUENCE [LARGE SCALE GENOMIC DNA]</scope>
    <source>
        <strain evidence="5 6">JCM 17786</strain>
    </source>
</reference>
<dbReference type="PROSITE" id="PS50887">
    <property type="entry name" value="GGDEF"/>
    <property type="match status" value="1"/>
</dbReference>
<keyword evidence="2" id="KW-0472">Membrane</keyword>
<dbReference type="InterPro" id="IPR003018">
    <property type="entry name" value="GAF"/>
</dbReference>
<dbReference type="Pfam" id="PF00563">
    <property type="entry name" value="EAL"/>
    <property type="match status" value="1"/>
</dbReference>
<dbReference type="SMART" id="SM00267">
    <property type="entry name" value="GGDEF"/>
    <property type="match status" value="1"/>
</dbReference>
<dbReference type="InterPro" id="IPR029787">
    <property type="entry name" value="Nucleotide_cyclase"/>
</dbReference>
<dbReference type="InterPro" id="IPR000160">
    <property type="entry name" value="GGDEF_dom"/>
</dbReference>
<dbReference type="CDD" id="cd01949">
    <property type="entry name" value="GGDEF"/>
    <property type="match status" value="1"/>
</dbReference>
<feature type="transmembrane region" description="Helical" evidence="2">
    <location>
        <begin position="124"/>
        <end position="144"/>
    </location>
</feature>
<dbReference type="SMART" id="SM00065">
    <property type="entry name" value="GAF"/>
    <property type="match status" value="1"/>
</dbReference>
<dbReference type="PROSITE" id="PS50883">
    <property type="entry name" value="EAL"/>
    <property type="match status" value="1"/>
</dbReference>
<dbReference type="InterPro" id="IPR035919">
    <property type="entry name" value="EAL_sf"/>
</dbReference>
<dbReference type="Gene3D" id="3.20.20.450">
    <property type="entry name" value="EAL domain"/>
    <property type="match status" value="1"/>
</dbReference>
<feature type="region of interest" description="Disordered" evidence="1">
    <location>
        <begin position="840"/>
        <end position="860"/>
    </location>
</feature>
<sequence length="860" mass="91471">MAGPLPAPPRLRRVVVDPRSVLVAGMAVAMAGMAVTLGLPLTQDPALDGTVLLPWWLLAGLFAATEACVMHIQTGREAQTVSVSELVVVLGLFYAAPADLVAGNLLGSAVILLVHRRSSVLKTLWNLASLSLQMVVAVGIFRFLNDVGNATHWLAWVAACAGCLVANRVSVLAVAGVMAIYDGRPPLTPLLREVATGDLASPVVVTLGLIAATSLAATPAAVVLLLVMGAGLLIGYRAYAALSDRHLSLERLYRFTQAISSSPEVDEVLSSVLAEARDLLHAEHAEAVFVGAEGGALARVRLGATGRLTRSEGLPGAVDQWLLDQVMEEGASLTLARGTRDADERSWLEVHGARDAVAVPLRSGAGVLGVIVVTNRLGEVRTFEDGDVLMLETVATHANVALQNGELISQLRHDALHDALTGLPNRALLQRRLASLLSDGDPGRIPAGAVVILDLNGFKDVNDTLGHHQGDLLLVEVGVRLRDCVGADGLVVRLGGDEFAVLLDGADEETALEVGRRILGQLRTPVLLDGVEVEVSGSLGIALSPQHATDPATLLKRADVAMYEAKRTGEGLRLYEAHLDPNDVNRLALVAELRTALTTEDIQVHVQPQAHTDDGRVRSVEALVRWNHPTRGRISPDEFIPVAERSGLIGALTTLVLDASLAAVAQWRRSGQDLSIAVNLSSRSLLDPGLVDEVAQLLQYHDVPPAALTLEVTEGSVMADPTRAISLLRELRALGVRLSVDDFGTGYSSLSYLQRLPIDEVKIDKSFVTDMLHRPGDTSIVRAITDLGRNLGLNVVAEGVEDQKTWDALAELGVHVVQGWHLARPMSVQALLPWLRERRTQAKDAPTPTPPAPVDLGTPA</sequence>
<feature type="transmembrane region" description="Helical" evidence="2">
    <location>
        <begin position="53"/>
        <end position="74"/>
    </location>
</feature>
<dbReference type="RefSeq" id="WP_336392234.1">
    <property type="nucleotide sequence ID" value="NZ_JBAPLV010000009.1"/>
</dbReference>
<dbReference type="InterPro" id="IPR001633">
    <property type="entry name" value="EAL_dom"/>
</dbReference>